<organism evidence="2 3">
    <name type="scientific">Septoria linicola</name>
    <dbReference type="NCBI Taxonomy" id="215465"/>
    <lineage>
        <taxon>Eukaryota</taxon>
        <taxon>Fungi</taxon>
        <taxon>Dikarya</taxon>
        <taxon>Ascomycota</taxon>
        <taxon>Pezizomycotina</taxon>
        <taxon>Dothideomycetes</taxon>
        <taxon>Dothideomycetidae</taxon>
        <taxon>Mycosphaerellales</taxon>
        <taxon>Mycosphaerellaceae</taxon>
        <taxon>Septoria</taxon>
    </lineage>
</organism>
<feature type="region of interest" description="Disordered" evidence="1">
    <location>
        <begin position="77"/>
        <end position="99"/>
    </location>
</feature>
<evidence type="ECO:0000313" key="2">
    <source>
        <dbReference type="EMBL" id="USW53116.1"/>
    </source>
</evidence>
<sequence length="210" mass="23629">MPPLHLTLLQSLTRLSTKVSNTNKLLDYYYTPYTSLALHNSCRLQVFRQRQRLGNARLSRSHKQSTRIRRRSLILTFQRTGPSKKPRSGRSPERNLPCFGTSVASTRVNAGSGEKGHDKEQGKSQDEVIGCKVCGFFIQLCIEELESKVPSLIAGDRKLGYVERSDEEESAAARYEAKGITEREPWAADDEDMVEVGEPQPLSEGEDEDD</sequence>
<dbReference type="Proteomes" id="UP001056384">
    <property type="component" value="Chromosome 5"/>
</dbReference>
<evidence type="ECO:0000256" key="1">
    <source>
        <dbReference type="SAM" id="MobiDB-lite"/>
    </source>
</evidence>
<accession>A0A9Q9EIT7</accession>
<evidence type="ECO:0000313" key="3">
    <source>
        <dbReference type="Proteomes" id="UP001056384"/>
    </source>
</evidence>
<name>A0A9Q9EIT7_9PEZI</name>
<feature type="compositionally biased region" description="Basic and acidic residues" evidence="1">
    <location>
        <begin position="175"/>
        <end position="186"/>
    </location>
</feature>
<gene>
    <name evidence="2" type="ORF">Slin15195_G064350</name>
</gene>
<keyword evidence="3" id="KW-1185">Reference proteome</keyword>
<dbReference type="EMBL" id="CP099422">
    <property type="protein sequence ID" value="USW53116.1"/>
    <property type="molecule type" value="Genomic_DNA"/>
</dbReference>
<dbReference type="AlphaFoldDB" id="A0A9Q9EIT7"/>
<reference evidence="2" key="1">
    <citation type="submission" date="2022-06" db="EMBL/GenBank/DDBJ databases">
        <title>Complete genome sequences of two strains of the flax pathogen Septoria linicola.</title>
        <authorList>
            <person name="Lapalu N."/>
            <person name="Simon A."/>
            <person name="Demenou B."/>
            <person name="Paumier D."/>
            <person name="Guillot M.-P."/>
            <person name="Gout L."/>
            <person name="Valade R."/>
        </authorList>
    </citation>
    <scope>NUCLEOTIDE SEQUENCE</scope>
    <source>
        <strain evidence="2">SE15195</strain>
    </source>
</reference>
<protein>
    <submittedName>
        <fullName evidence="2">Uncharacterized protein</fullName>
    </submittedName>
</protein>
<proteinExistence type="predicted"/>
<feature type="region of interest" description="Disordered" evidence="1">
    <location>
        <begin position="164"/>
        <end position="210"/>
    </location>
</feature>